<feature type="domain" description="Caspase family p20" evidence="4">
    <location>
        <begin position="137"/>
        <end position="264"/>
    </location>
</feature>
<dbReference type="InterPro" id="IPR002138">
    <property type="entry name" value="Pept_C14_p10"/>
</dbReference>
<dbReference type="Proteomes" id="UP001642483">
    <property type="component" value="Unassembled WGS sequence"/>
</dbReference>
<accession>A0ABP0GCP8</accession>
<evidence type="ECO:0000256" key="2">
    <source>
        <dbReference type="RuleBase" id="RU003971"/>
    </source>
</evidence>
<protein>
    <recommendedName>
        <fullName evidence="7">Caspase-3</fullName>
    </recommendedName>
</protein>
<dbReference type="EMBL" id="CAWYQH010000108">
    <property type="protein sequence ID" value="CAK8688594.1"/>
    <property type="molecule type" value="Genomic_DNA"/>
</dbReference>
<sequence>MSQNPNVNFQGSTINNARVVGSQGVNYTEQNESGIRLDNEGTMNMRDVIRGNSENVFAETRRIINQASGSYYQEGQVTDGVSVTNNAEQALAEKCFKDRTTLSTDDIHVQSCTTRFYKKYQSDPDVYPVNNRGQSRALIINNVKFENRPDNVRHGAEKDSENLKILLIGLGFKVEIRQSLEKEEIEEVIEEFLNSSRNFAAPMSLLYIRSHGGQNQQDKRDYFYSGDWEKVYIEDLCKKFSASQCPGLAGKPKIFLFQFCRGLTTTADSDENRDRAYKFNTNWLKNDAQVEGEGSAKENADMLLAFATASGNSAYRNEVNGSWFTTSLCKVLMEEAKNDDLLSILTKVNSVVMRKRGSGQQEQMTEVTHTLSKKILFFPKNPSM</sequence>
<organism evidence="5 6">
    <name type="scientific">Clavelina lepadiformis</name>
    <name type="common">Light-bulb sea squirt</name>
    <name type="synonym">Ascidia lepadiformis</name>
    <dbReference type="NCBI Taxonomy" id="159417"/>
    <lineage>
        <taxon>Eukaryota</taxon>
        <taxon>Metazoa</taxon>
        <taxon>Chordata</taxon>
        <taxon>Tunicata</taxon>
        <taxon>Ascidiacea</taxon>
        <taxon>Aplousobranchia</taxon>
        <taxon>Clavelinidae</taxon>
        <taxon>Clavelina</taxon>
    </lineage>
</organism>
<gene>
    <name evidence="5" type="ORF">CVLEPA_LOCUS20592</name>
</gene>
<evidence type="ECO:0000256" key="1">
    <source>
        <dbReference type="ARBA" id="ARBA00010134"/>
    </source>
</evidence>
<dbReference type="SMART" id="SM00115">
    <property type="entry name" value="CASc"/>
    <property type="match status" value="1"/>
</dbReference>
<dbReference type="PRINTS" id="PR00376">
    <property type="entry name" value="IL1BCENZYME"/>
</dbReference>
<evidence type="ECO:0000259" key="4">
    <source>
        <dbReference type="PROSITE" id="PS50208"/>
    </source>
</evidence>
<name>A0ABP0GCP8_CLALP</name>
<dbReference type="SUPFAM" id="SSF52129">
    <property type="entry name" value="Caspase-like"/>
    <property type="match status" value="1"/>
</dbReference>
<keyword evidence="6" id="KW-1185">Reference proteome</keyword>
<dbReference type="InterPro" id="IPR029030">
    <property type="entry name" value="Caspase-like_dom_sf"/>
</dbReference>
<dbReference type="InterPro" id="IPR001309">
    <property type="entry name" value="Pept_C14_p20"/>
</dbReference>
<comment type="similarity">
    <text evidence="1 2">Belongs to the peptidase C14A family.</text>
</comment>
<dbReference type="Gene3D" id="3.40.50.1460">
    <property type="match status" value="1"/>
</dbReference>
<proteinExistence type="inferred from homology"/>
<evidence type="ECO:0000313" key="5">
    <source>
        <dbReference type="EMBL" id="CAK8688594.1"/>
    </source>
</evidence>
<evidence type="ECO:0000313" key="6">
    <source>
        <dbReference type="Proteomes" id="UP001642483"/>
    </source>
</evidence>
<dbReference type="PROSITE" id="PS50207">
    <property type="entry name" value="CASPASE_P10"/>
    <property type="match status" value="1"/>
</dbReference>
<dbReference type="Pfam" id="PF00656">
    <property type="entry name" value="Peptidase_C14"/>
    <property type="match status" value="1"/>
</dbReference>
<dbReference type="InterPro" id="IPR011600">
    <property type="entry name" value="Pept_C14_caspase"/>
</dbReference>
<dbReference type="PANTHER" id="PTHR22576:SF41">
    <property type="entry name" value="CASPASE 14, APOPTOSIS-RELATED CYSTEINE PEPTIDASE"/>
    <property type="match status" value="1"/>
</dbReference>
<dbReference type="InterPro" id="IPR052039">
    <property type="entry name" value="Caspase-related_regulators"/>
</dbReference>
<evidence type="ECO:0000259" key="3">
    <source>
        <dbReference type="PROSITE" id="PS50207"/>
    </source>
</evidence>
<dbReference type="PROSITE" id="PS01122">
    <property type="entry name" value="CASPASE_CYS"/>
    <property type="match status" value="1"/>
</dbReference>
<dbReference type="PANTHER" id="PTHR22576">
    <property type="entry name" value="MUCOSA ASSOCIATED LYMPHOID TISSUE LYMPHOMA TRANSLOCATION PROTEIN 1/PARACASPASE"/>
    <property type="match status" value="1"/>
</dbReference>
<feature type="domain" description="Caspase family p10" evidence="3">
    <location>
        <begin position="299"/>
        <end position="379"/>
    </location>
</feature>
<comment type="caution">
    <text evidence="5">The sequence shown here is derived from an EMBL/GenBank/DDBJ whole genome shotgun (WGS) entry which is preliminary data.</text>
</comment>
<reference evidence="5 6" key="1">
    <citation type="submission" date="2024-02" db="EMBL/GenBank/DDBJ databases">
        <authorList>
            <person name="Daric V."/>
            <person name="Darras S."/>
        </authorList>
    </citation>
    <scope>NUCLEOTIDE SEQUENCE [LARGE SCALE GENOMIC DNA]</scope>
</reference>
<dbReference type="InterPro" id="IPR015917">
    <property type="entry name" value="Pept_C14A"/>
</dbReference>
<dbReference type="InterPro" id="IPR033139">
    <property type="entry name" value="Caspase_cys_AS"/>
</dbReference>
<dbReference type="PROSITE" id="PS50208">
    <property type="entry name" value="CASPASE_P20"/>
    <property type="match status" value="1"/>
</dbReference>
<evidence type="ECO:0008006" key="7">
    <source>
        <dbReference type="Google" id="ProtNLM"/>
    </source>
</evidence>